<accession>V9LD47</accession>
<name>V9LD47_CALMI</name>
<reference evidence="1" key="1">
    <citation type="journal article" date="2014" name="Nature">
        <title>Elephant shark genome provides unique insights into gnathostome evolution.</title>
        <authorList>
            <consortium name="International Elephant Shark Genome Sequencing Consortium"/>
            <person name="Venkatesh B."/>
            <person name="Lee A.P."/>
            <person name="Ravi V."/>
            <person name="Maurya A.K."/>
            <person name="Lian M.M."/>
            <person name="Swann J.B."/>
            <person name="Ohta Y."/>
            <person name="Flajnik M.F."/>
            <person name="Sutoh Y."/>
            <person name="Kasahara M."/>
            <person name="Hoon S."/>
            <person name="Gangu V."/>
            <person name="Roy S.W."/>
            <person name="Irimia M."/>
            <person name="Korzh V."/>
            <person name="Kondrychyn I."/>
            <person name="Lim Z.W."/>
            <person name="Tay B.H."/>
            <person name="Tohari S."/>
            <person name="Kong K.W."/>
            <person name="Ho S."/>
            <person name="Lorente-Galdos B."/>
            <person name="Quilez J."/>
            <person name="Marques-Bonet T."/>
            <person name="Raney B.J."/>
            <person name="Ingham P.W."/>
            <person name="Tay A."/>
            <person name="Hillier L.W."/>
            <person name="Minx P."/>
            <person name="Boehm T."/>
            <person name="Wilson R.K."/>
            <person name="Brenner S."/>
            <person name="Warren W.C."/>
        </authorList>
    </citation>
    <scope>NUCLEOTIDE SEQUENCE</scope>
    <source>
        <tissue evidence="1">Spleen</tissue>
    </source>
</reference>
<protein>
    <submittedName>
        <fullName evidence="1">Uncharacterized protein</fullName>
    </submittedName>
</protein>
<organism evidence="1">
    <name type="scientific">Callorhinchus milii</name>
    <name type="common">Ghost shark</name>
    <dbReference type="NCBI Taxonomy" id="7868"/>
    <lineage>
        <taxon>Eukaryota</taxon>
        <taxon>Metazoa</taxon>
        <taxon>Chordata</taxon>
        <taxon>Craniata</taxon>
        <taxon>Vertebrata</taxon>
        <taxon>Chondrichthyes</taxon>
        <taxon>Holocephali</taxon>
        <taxon>Chimaeriformes</taxon>
        <taxon>Callorhinchidae</taxon>
        <taxon>Callorhinchus</taxon>
    </lineage>
</organism>
<dbReference type="AlphaFoldDB" id="V9LD47"/>
<dbReference type="EMBL" id="JW877932">
    <property type="protein sequence ID" value="AFP10449.1"/>
    <property type="molecule type" value="mRNA"/>
</dbReference>
<sequence length="102" mass="12391">MMERTIQTIKKMWKKAEESKEDKHLALLAYRNTPIDDQGQLPAQMLIFRRLRDGLIRKEAKLRPQIQRKRNWKKQGQEPQKEQTFQKGEALWFWRKNLKTEG</sequence>
<evidence type="ECO:0000313" key="1">
    <source>
        <dbReference type="EMBL" id="AFP10449.1"/>
    </source>
</evidence>
<proteinExistence type="evidence at transcript level"/>